<keyword evidence="4" id="KW-1015">Disulfide bond</keyword>
<keyword evidence="11" id="KW-0812">Transmembrane</keyword>
<organism evidence="12 13">
    <name type="scientific">Microbacterium memoriense</name>
    <dbReference type="NCBI Taxonomy" id="2978350"/>
    <lineage>
        <taxon>Bacteria</taxon>
        <taxon>Bacillati</taxon>
        <taxon>Actinomycetota</taxon>
        <taxon>Actinomycetes</taxon>
        <taxon>Micrococcales</taxon>
        <taxon>Microbacteriaceae</taxon>
        <taxon>Microbacterium</taxon>
    </lineage>
</organism>
<keyword evidence="11" id="KW-0472">Membrane</keyword>
<evidence type="ECO:0000256" key="9">
    <source>
        <dbReference type="PROSITE-ProRule" id="PRU10057"/>
    </source>
</evidence>
<evidence type="ECO:0000256" key="11">
    <source>
        <dbReference type="SAM" id="Phobius"/>
    </source>
</evidence>
<dbReference type="PROSITE" id="PS00656">
    <property type="entry name" value="GLYCOSYL_HYDROL_F6_2"/>
    <property type="match status" value="1"/>
</dbReference>
<evidence type="ECO:0000313" key="12">
    <source>
        <dbReference type="EMBL" id="MCT9001951.1"/>
    </source>
</evidence>
<dbReference type="PANTHER" id="PTHR34876:SF4">
    <property type="entry name" value="1,4-BETA-D-GLUCAN CELLOBIOHYDROLASE C-RELATED"/>
    <property type="match status" value="1"/>
</dbReference>
<feature type="active site" description="Proton donor" evidence="9">
    <location>
        <position position="175"/>
    </location>
</feature>
<sequence length="341" mass="35949">MAHSRSPRRRRRPSTRTWIVVGLIAAGILVVSVLAVVGWVVTRGFYAAVATPPAHGTTVIAPEQSKATVALKTMGMDADAVTATEYLAAQPTAYWLTPEQDPIGTAGATVTSLLAQARTEKRTLAVVVYGLPERDCGNHSAGGLEEDDYRVWVKEIAAGIATGPDVRTIVILEPDSIALASDCGDIADRARTLQAAVGSLVAPHTWIYVDGGHSRWRSAAEMADLIRQIGVIDRVRGVALNVSNYQSSYDEFAFAHALSDALGGTHAIIDTSRNGAATAGATWCNPRGQRIGEPGGTFGDEVVDTNLWIKPPGESDGTCNGGPAAGVWWPDVAVELTQDVG</sequence>
<dbReference type="GO" id="GO:0016787">
    <property type="term" value="F:hydrolase activity"/>
    <property type="evidence" value="ECO:0007669"/>
    <property type="project" value="UniProtKB-KW"/>
</dbReference>
<keyword evidence="1" id="KW-0732">Signal</keyword>
<comment type="similarity">
    <text evidence="10">Belongs to the glycosyl hydrolase family 6.</text>
</comment>
<dbReference type="PRINTS" id="PR00733">
    <property type="entry name" value="GLHYDRLASE6"/>
</dbReference>
<dbReference type="InterPro" id="IPR016288">
    <property type="entry name" value="Beta_cellobiohydrolase"/>
</dbReference>
<evidence type="ECO:0000256" key="1">
    <source>
        <dbReference type="ARBA" id="ARBA00022729"/>
    </source>
</evidence>
<dbReference type="PROSITE" id="PS00655">
    <property type="entry name" value="GLYCOSYL_HYDROL_F6_1"/>
    <property type="match status" value="1"/>
</dbReference>
<proteinExistence type="inferred from homology"/>
<keyword evidence="2 10" id="KW-0378">Hydrolase</keyword>
<evidence type="ECO:0000256" key="8">
    <source>
        <dbReference type="PROSITE-ProRule" id="PRU10056"/>
    </source>
</evidence>
<reference evidence="12 13" key="1">
    <citation type="journal article" date="2024" name="Int. J. Syst. Evol. Microbiol.">
        <title>Microbacterium memoriense sp. nov., a member of the Actinomycetota from marine beach sediment of the north coast of Portugal.</title>
        <authorList>
            <person name="Santos J.D.N.D."/>
            <person name="Klimek D."/>
            <person name="Calusinska M."/>
            <person name="Lobo-da-Cunha A."/>
            <person name="Catita J."/>
            <person name="Goncalves H."/>
            <person name="Gonzalez I."/>
            <person name="Lage O.M."/>
        </authorList>
    </citation>
    <scope>NUCLEOTIDE SEQUENCE [LARGE SCALE GENOMIC DNA]</scope>
    <source>
        <strain evidence="12 13">PMIC_1C1B</strain>
    </source>
</reference>
<dbReference type="SUPFAM" id="SSF51989">
    <property type="entry name" value="Glycosyl hydrolases family 6, cellulases"/>
    <property type="match status" value="1"/>
</dbReference>
<evidence type="ECO:0000313" key="13">
    <source>
        <dbReference type="Proteomes" id="UP001300496"/>
    </source>
</evidence>
<evidence type="ECO:0000256" key="10">
    <source>
        <dbReference type="RuleBase" id="RU361186"/>
    </source>
</evidence>
<keyword evidence="13" id="KW-1185">Reference proteome</keyword>
<dbReference type="Pfam" id="PF01341">
    <property type="entry name" value="Glyco_hydro_6"/>
    <property type="match status" value="1"/>
</dbReference>
<gene>
    <name evidence="12" type="ORF">N4R40_06185</name>
</gene>
<feature type="transmembrane region" description="Helical" evidence="11">
    <location>
        <begin position="20"/>
        <end position="41"/>
    </location>
</feature>
<accession>A0ABT2PBG9</accession>
<keyword evidence="6 10" id="KW-0326">Glycosidase</keyword>
<evidence type="ECO:0000256" key="7">
    <source>
        <dbReference type="ARBA" id="ARBA00023326"/>
    </source>
</evidence>
<dbReference type="InterPro" id="IPR001524">
    <property type="entry name" value="Glyco_hydro_6_CS"/>
</dbReference>
<protein>
    <recommendedName>
        <fullName evidence="10">Glucanase</fullName>
        <ecNumber evidence="10">3.2.1.-</ecNumber>
    </recommendedName>
</protein>
<comment type="caution">
    <text evidence="12">The sequence shown here is derived from an EMBL/GenBank/DDBJ whole genome shotgun (WGS) entry which is preliminary data.</text>
</comment>
<dbReference type="EMBL" id="JAODOR010000007">
    <property type="protein sequence ID" value="MCT9001951.1"/>
    <property type="molecule type" value="Genomic_DNA"/>
</dbReference>
<dbReference type="Proteomes" id="UP001300496">
    <property type="component" value="Unassembled WGS sequence"/>
</dbReference>
<evidence type="ECO:0000256" key="3">
    <source>
        <dbReference type="ARBA" id="ARBA00023001"/>
    </source>
</evidence>
<keyword evidence="5 10" id="KW-0119">Carbohydrate metabolism</keyword>
<dbReference type="InterPro" id="IPR036434">
    <property type="entry name" value="Beta_cellobiohydrolase_sf"/>
</dbReference>
<keyword evidence="7 10" id="KW-0624">Polysaccharide degradation</keyword>
<evidence type="ECO:0000256" key="5">
    <source>
        <dbReference type="ARBA" id="ARBA00023277"/>
    </source>
</evidence>
<keyword evidence="3 10" id="KW-0136">Cellulose degradation</keyword>
<dbReference type="PIRSF" id="PIRSF001100">
    <property type="entry name" value="Beta_cellobiohydrolase"/>
    <property type="match status" value="1"/>
</dbReference>
<name>A0ABT2PBG9_9MICO</name>
<dbReference type="EC" id="3.2.1.-" evidence="10"/>
<evidence type="ECO:0000256" key="4">
    <source>
        <dbReference type="ARBA" id="ARBA00023157"/>
    </source>
</evidence>
<dbReference type="Gene3D" id="3.20.20.40">
    <property type="entry name" value="1, 4-beta cellobiohydrolase"/>
    <property type="match status" value="1"/>
</dbReference>
<feature type="active site" evidence="8">
    <location>
        <position position="135"/>
    </location>
</feature>
<evidence type="ECO:0000256" key="2">
    <source>
        <dbReference type="ARBA" id="ARBA00022801"/>
    </source>
</evidence>
<dbReference type="RefSeq" id="WP_261606502.1">
    <property type="nucleotide sequence ID" value="NZ_JAODOR010000007.1"/>
</dbReference>
<keyword evidence="11" id="KW-1133">Transmembrane helix</keyword>
<dbReference type="PANTHER" id="PTHR34876">
    <property type="match status" value="1"/>
</dbReference>
<evidence type="ECO:0000256" key="6">
    <source>
        <dbReference type="ARBA" id="ARBA00023295"/>
    </source>
</evidence>